<protein>
    <submittedName>
        <fullName evidence="1">Uncharacterized protein</fullName>
    </submittedName>
</protein>
<dbReference type="AlphaFoldDB" id="A0A454CZ45"/>
<name>A0A454CZ45_VIBHA</name>
<accession>A0A454CZ45</accession>
<dbReference type="EMBL" id="AJSR01001076">
    <property type="protein sequence ID" value="EKM31683.1"/>
    <property type="molecule type" value="Genomic_DNA"/>
</dbReference>
<reference evidence="1 2" key="1">
    <citation type="submission" date="2012-10" db="EMBL/GenBank/DDBJ databases">
        <title>Genome sequence of Vibrio Cholerae HENC-02.</title>
        <authorList>
            <person name="Eppinger M."/>
            <person name="Hasan N.A."/>
            <person name="Sengamalay N."/>
            <person name="Hine E."/>
            <person name="Su Q."/>
            <person name="Daugherty S.C."/>
            <person name="Young S."/>
            <person name="Sadzewicz L."/>
            <person name="Tallon L."/>
            <person name="Cebula T.A."/>
            <person name="Ravel J."/>
            <person name="Colwell R.R."/>
        </authorList>
    </citation>
    <scope>NUCLEOTIDE SEQUENCE [LARGE SCALE GENOMIC DNA]</scope>
    <source>
        <strain evidence="1 2">HENC-02</strain>
    </source>
</reference>
<gene>
    <name evidence="1" type="ORF">VCHENC02_2702B</name>
</gene>
<sequence length="19" mass="2224">WWLLQAAAKVLVSISRRLI</sequence>
<organism evidence="1 2">
    <name type="scientific">Vibrio harveyi</name>
    <name type="common">Beneckea harveyi</name>
    <dbReference type="NCBI Taxonomy" id="669"/>
    <lineage>
        <taxon>Bacteria</taxon>
        <taxon>Pseudomonadati</taxon>
        <taxon>Pseudomonadota</taxon>
        <taxon>Gammaproteobacteria</taxon>
        <taxon>Vibrionales</taxon>
        <taxon>Vibrionaceae</taxon>
        <taxon>Vibrio</taxon>
    </lineage>
</organism>
<dbReference type="Proteomes" id="UP000008367">
    <property type="component" value="Unassembled WGS sequence"/>
</dbReference>
<feature type="non-terminal residue" evidence="1">
    <location>
        <position position="1"/>
    </location>
</feature>
<evidence type="ECO:0000313" key="2">
    <source>
        <dbReference type="Proteomes" id="UP000008367"/>
    </source>
</evidence>
<comment type="caution">
    <text evidence="1">The sequence shown here is derived from an EMBL/GenBank/DDBJ whole genome shotgun (WGS) entry which is preliminary data.</text>
</comment>
<evidence type="ECO:0000313" key="1">
    <source>
        <dbReference type="EMBL" id="EKM31683.1"/>
    </source>
</evidence>
<proteinExistence type="predicted"/>